<dbReference type="InterPro" id="IPR006137">
    <property type="entry name" value="NADH_UbQ_OxRdtase-like_20kDa"/>
</dbReference>
<evidence type="ECO:0000313" key="3">
    <source>
        <dbReference type="EMBL" id="VAX26890.1"/>
    </source>
</evidence>
<dbReference type="PANTHER" id="PTHR42845:SF3">
    <property type="entry name" value="CYTOSOLIC NIFE-HYDROGENASE, DELTA SUBUNIT"/>
    <property type="match status" value="1"/>
</dbReference>
<dbReference type="AlphaFoldDB" id="A0A3B1CW47"/>
<dbReference type="Gene3D" id="3.40.50.700">
    <property type="entry name" value="NADH:ubiquinone oxidoreductase-like, 20kDa subunit"/>
    <property type="match status" value="1"/>
</dbReference>
<dbReference type="Pfam" id="PF01058">
    <property type="entry name" value="Oxidored_q6"/>
    <property type="match status" value="1"/>
</dbReference>
<keyword evidence="1 3" id="KW-0560">Oxidoreductase</keyword>
<accession>A0A3B1CW47</accession>
<evidence type="ECO:0000256" key="1">
    <source>
        <dbReference type="ARBA" id="ARBA00023002"/>
    </source>
</evidence>
<feature type="domain" description="NADH:ubiquinone oxidoreductase-like 20kDa subunit" evidence="2">
    <location>
        <begin position="18"/>
        <end position="150"/>
    </location>
</feature>
<dbReference type="EC" id="1.12.1.5" evidence="3"/>
<proteinExistence type="predicted"/>
<dbReference type="PANTHER" id="PTHR42845">
    <property type="entry name" value="COENZYME F420-REDUCING HYDROGENASE, GAMMA SUBUNIT"/>
    <property type="match status" value="1"/>
</dbReference>
<name>A0A3B1CW47_9ZZZZ</name>
<reference evidence="3" key="1">
    <citation type="submission" date="2018-06" db="EMBL/GenBank/DDBJ databases">
        <authorList>
            <person name="Zhirakovskaya E."/>
        </authorList>
    </citation>
    <scope>NUCLEOTIDE SEQUENCE</scope>
</reference>
<dbReference type="InterPro" id="IPR051349">
    <property type="entry name" value="Hydrogenase_assoc-protein"/>
</dbReference>
<dbReference type="GO" id="GO:0016491">
    <property type="term" value="F:oxidoreductase activity"/>
    <property type="evidence" value="ECO:0007669"/>
    <property type="project" value="UniProtKB-KW"/>
</dbReference>
<dbReference type="EMBL" id="UOGH01000013">
    <property type="protein sequence ID" value="VAX26890.1"/>
    <property type="molecule type" value="Genomic_DNA"/>
</dbReference>
<gene>
    <name evidence="3" type="ORF">MNBD_NITROSPIRAE02-175</name>
</gene>
<sequence length="246" mass="26912">MTKAKEKPRLGLYSLTSCSGDILEITNLEEDLLKLLDLVEVVDLNVAMPATGLSPDIALVEGAVTQAEEAGFLRGLRKKVKYLIAIGTCACTGGVVARGPKKRKGWLRDVYPETGGDFTSGFPRPVSDVVTVDFSIPGCPIERGYLMHCLGYLLKGVVPEVPNYPLCMECKMKGNECLLRYRGQPCLGPVTRAGCGARQPSVGRPCDGCFGAYEDANREALVEIFRQMGLGEEEIKKRFDLFWERG</sequence>
<dbReference type="InterPro" id="IPR037024">
    <property type="entry name" value="NiFe_Hase_small_N_sf"/>
</dbReference>
<organism evidence="3">
    <name type="scientific">hydrothermal vent metagenome</name>
    <dbReference type="NCBI Taxonomy" id="652676"/>
    <lineage>
        <taxon>unclassified sequences</taxon>
        <taxon>metagenomes</taxon>
        <taxon>ecological metagenomes</taxon>
    </lineage>
</organism>
<protein>
    <submittedName>
        <fullName evidence="3">Sulfhydrogenase subunit delta</fullName>
        <ecNumber evidence="3">1.12.1.5</ecNumber>
    </submittedName>
</protein>
<dbReference type="GO" id="GO:0051536">
    <property type="term" value="F:iron-sulfur cluster binding"/>
    <property type="evidence" value="ECO:0007669"/>
    <property type="project" value="InterPro"/>
</dbReference>
<evidence type="ECO:0000259" key="2">
    <source>
        <dbReference type="Pfam" id="PF01058"/>
    </source>
</evidence>
<dbReference type="SUPFAM" id="SSF56770">
    <property type="entry name" value="HydA/Nqo6-like"/>
    <property type="match status" value="1"/>
</dbReference>